<evidence type="ECO:0000313" key="5">
    <source>
        <dbReference type="EMBL" id="TWT87195.1"/>
    </source>
</evidence>
<dbReference type="SUPFAM" id="SSF55347">
    <property type="entry name" value="Glyceraldehyde-3-phosphate dehydrogenase-like, C-terminal domain"/>
    <property type="match status" value="1"/>
</dbReference>
<feature type="domain" description="Gfo/Idh/MocA-like oxidoreductase N-terminal" evidence="3">
    <location>
        <begin position="8"/>
        <end position="118"/>
    </location>
</feature>
<keyword evidence="2 5" id="KW-0560">Oxidoreductase</keyword>
<dbReference type="GO" id="GO:0047061">
    <property type="term" value="F:glucose-fructose oxidoreductase activity"/>
    <property type="evidence" value="ECO:0007669"/>
    <property type="project" value="UniProtKB-EC"/>
</dbReference>
<organism evidence="5 6">
    <name type="scientific">Pseudobythopirellula maris</name>
    <dbReference type="NCBI Taxonomy" id="2527991"/>
    <lineage>
        <taxon>Bacteria</taxon>
        <taxon>Pseudomonadati</taxon>
        <taxon>Planctomycetota</taxon>
        <taxon>Planctomycetia</taxon>
        <taxon>Pirellulales</taxon>
        <taxon>Lacipirellulaceae</taxon>
        <taxon>Pseudobythopirellula</taxon>
    </lineage>
</organism>
<comment type="caution">
    <text evidence="5">The sequence shown here is derived from an EMBL/GenBank/DDBJ whole genome shotgun (WGS) entry which is preliminary data.</text>
</comment>
<evidence type="ECO:0000259" key="3">
    <source>
        <dbReference type="Pfam" id="PF01408"/>
    </source>
</evidence>
<dbReference type="OrthoDB" id="9783105at2"/>
<dbReference type="AlphaFoldDB" id="A0A5C5ZJ95"/>
<dbReference type="InterPro" id="IPR000683">
    <property type="entry name" value="Gfo/Idh/MocA-like_OxRdtase_N"/>
</dbReference>
<keyword evidence="6" id="KW-1185">Reference proteome</keyword>
<dbReference type="Pfam" id="PF01408">
    <property type="entry name" value="GFO_IDH_MocA"/>
    <property type="match status" value="1"/>
</dbReference>
<dbReference type="SUPFAM" id="SSF51735">
    <property type="entry name" value="NAD(P)-binding Rossmann-fold domains"/>
    <property type="match status" value="1"/>
</dbReference>
<evidence type="ECO:0000256" key="1">
    <source>
        <dbReference type="ARBA" id="ARBA00010928"/>
    </source>
</evidence>
<evidence type="ECO:0000313" key="6">
    <source>
        <dbReference type="Proteomes" id="UP000315440"/>
    </source>
</evidence>
<dbReference type="Pfam" id="PF22725">
    <property type="entry name" value="GFO_IDH_MocA_C3"/>
    <property type="match status" value="1"/>
</dbReference>
<evidence type="ECO:0000259" key="4">
    <source>
        <dbReference type="Pfam" id="PF22725"/>
    </source>
</evidence>
<dbReference type="InterPro" id="IPR036291">
    <property type="entry name" value="NAD(P)-bd_dom_sf"/>
</dbReference>
<dbReference type="RefSeq" id="WP_146401119.1">
    <property type="nucleotide sequence ID" value="NZ_SJPQ01000003.1"/>
</dbReference>
<sequence>MSEPTKLRWGVLSTAKIGRKQVIPALQKSRLGEVTAIASRDLARAQQAADGLVIGRAYGSYEELLADPAVDAVYNPLPNHLHVPMSIAALEAGKHVLCEKPIALSAAEAEKLLAAGEAHPELKLMEAFMYRFHPQWERVFELIAAGTLGELREVRGWFSYFNDDPQNIRNQSDLGGGALMDIGCYPISMARFVLGREPVGVLARVERDPRFGTDRHAAAVLDFNGGAVATLSCGTQMAPGQGATIAGTAGVLRIEWPFTPPPEDSVRMWLDLDGATEEIVVGACDKYTAQADRFAEAVLNDQPVPTPLADAVANMRVIEAALRSGESGRRVAIG</sequence>
<dbReference type="EMBL" id="SJPQ01000003">
    <property type="protein sequence ID" value="TWT87195.1"/>
    <property type="molecule type" value="Genomic_DNA"/>
</dbReference>
<accession>A0A5C5ZJ95</accession>
<protein>
    <submittedName>
        <fullName evidence="5">Glucose--fructose oxidoreductase</fullName>
        <ecNumber evidence="5">1.1.99.28</ecNumber>
    </submittedName>
</protein>
<dbReference type="InterPro" id="IPR055170">
    <property type="entry name" value="GFO_IDH_MocA-like_dom"/>
</dbReference>
<dbReference type="Gene3D" id="3.30.360.10">
    <property type="entry name" value="Dihydrodipicolinate Reductase, domain 2"/>
    <property type="match status" value="1"/>
</dbReference>
<dbReference type="PANTHER" id="PTHR22604:SF105">
    <property type="entry name" value="TRANS-1,2-DIHYDROBENZENE-1,2-DIOL DEHYDROGENASE"/>
    <property type="match status" value="1"/>
</dbReference>
<proteinExistence type="inferred from homology"/>
<comment type="similarity">
    <text evidence="1">Belongs to the Gfo/Idh/MocA family.</text>
</comment>
<dbReference type="Gene3D" id="3.40.50.720">
    <property type="entry name" value="NAD(P)-binding Rossmann-like Domain"/>
    <property type="match status" value="1"/>
</dbReference>
<dbReference type="EC" id="1.1.99.28" evidence="5"/>
<dbReference type="PANTHER" id="PTHR22604">
    <property type="entry name" value="OXIDOREDUCTASES"/>
    <property type="match status" value="1"/>
</dbReference>
<dbReference type="Proteomes" id="UP000315440">
    <property type="component" value="Unassembled WGS sequence"/>
</dbReference>
<name>A0A5C5ZJ95_9BACT</name>
<gene>
    <name evidence="5" type="primary">gfo_2</name>
    <name evidence="5" type="ORF">Mal64_27330</name>
</gene>
<reference evidence="5 6" key="1">
    <citation type="submission" date="2019-02" db="EMBL/GenBank/DDBJ databases">
        <title>Deep-cultivation of Planctomycetes and their phenomic and genomic characterization uncovers novel biology.</title>
        <authorList>
            <person name="Wiegand S."/>
            <person name="Jogler M."/>
            <person name="Boedeker C."/>
            <person name="Pinto D."/>
            <person name="Vollmers J."/>
            <person name="Rivas-Marin E."/>
            <person name="Kohn T."/>
            <person name="Peeters S.H."/>
            <person name="Heuer A."/>
            <person name="Rast P."/>
            <person name="Oberbeckmann S."/>
            <person name="Bunk B."/>
            <person name="Jeske O."/>
            <person name="Meyerdierks A."/>
            <person name="Storesund J.E."/>
            <person name="Kallscheuer N."/>
            <person name="Luecker S."/>
            <person name="Lage O.M."/>
            <person name="Pohl T."/>
            <person name="Merkel B.J."/>
            <person name="Hornburger P."/>
            <person name="Mueller R.-W."/>
            <person name="Bruemmer F."/>
            <person name="Labrenz M."/>
            <person name="Spormann A.M."/>
            <person name="Op Den Camp H."/>
            <person name="Overmann J."/>
            <person name="Amann R."/>
            <person name="Jetten M.S.M."/>
            <person name="Mascher T."/>
            <person name="Medema M.H."/>
            <person name="Devos D.P."/>
            <person name="Kaster A.-K."/>
            <person name="Ovreas L."/>
            <person name="Rohde M."/>
            <person name="Galperin M.Y."/>
            <person name="Jogler C."/>
        </authorList>
    </citation>
    <scope>NUCLEOTIDE SEQUENCE [LARGE SCALE GENOMIC DNA]</scope>
    <source>
        <strain evidence="5 6">Mal64</strain>
    </source>
</reference>
<dbReference type="GO" id="GO:0000166">
    <property type="term" value="F:nucleotide binding"/>
    <property type="evidence" value="ECO:0007669"/>
    <property type="project" value="InterPro"/>
</dbReference>
<feature type="domain" description="GFO/IDH/MocA-like oxidoreductase" evidence="4">
    <location>
        <begin position="137"/>
        <end position="252"/>
    </location>
</feature>
<dbReference type="InterPro" id="IPR050984">
    <property type="entry name" value="Gfo/Idh/MocA_domain"/>
</dbReference>
<evidence type="ECO:0000256" key="2">
    <source>
        <dbReference type="ARBA" id="ARBA00023002"/>
    </source>
</evidence>